<evidence type="ECO:0000256" key="8">
    <source>
        <dbReference type="ARBA" id="ARBA00023239"/>
    </source>
</evidence>
<comment type="caution">
    <text evidence="11">The sequence shown here is derived from an EMBL/GenBank/DDBJ whole genome shotgun (WGS) entry which is preliminary data.</text>
</comment>
<keyword evidence="7 9" id="KW-0057">Aromatic amino acid biosynthesis</keyword>
<comment type="pathway">
    <text evidence="2 9">Amino-acid biosynthesis; L-tryptophan biosynthesis; L-tryptophan from chorismate: step 4/5.</text>
</comment>
<dbReference type="GO" id="GO:0000162">
    <property type="term" value="P:L-tryptophan biosynthetic process"/>
    <property type="evidence" value="ECO:0007669"/>
    <property type="project" value="UniProtKB-UniRule"/>
</dbReference>
<dbReference type="PANTHER" id="PTHR22854">
    <property type="entry name" value="TRYPTOPHAN BIOSYNTHESIS PROTEIN"/>
    <property type="match status" value="1"/>
</dbReference>
<reference evidence="11 12" key="1">
    <citation type="submission" date="2018-07" db="EMBL/GenBank/DDBJ databases">
        <title>Arthrobacter sp. nov., isolated from raw cow's milk with high bacterial count.</title>
        <authorList>
            <person name="Hahne J."/>
            <person name="Isele D."/>
            <person name="Lipski A."/>
        </authorList>
    </citation>
    <scope>NUCLEOTIDE SEQUENCE [LARGE SCALE GENOMIC DNA]</scope>
    <source>
        <strain evidence="11 12">JZ R-183</strain>
    </source>
</reference>
<proteinExistence type="inferred from homology"/>
<evidence type="ECO:0000256" key="1">
    <source>
        <dbReference type="ARBA" id="ARBA00001633"/>
    </source>
</evidence>
<name>A0A496PKI0_9MICC</name>
<dbReference type="CDD" id="cd00331">
    <property type="entry name" value="IGPS"/>
    <property type="match status" value="1"/>
</dbReference>
<dbReference type="NCBIfam" id="NF001369">
    <property type="entry name" value="PRK00278.1-1"/>
    <property type="match status" value="1"/>
</dbReference>
<comment type="catalytic activity">
    <reaction evidence="1 9">
        <text>1-(2-carboxyphenylamino)-1-deoxy-D-ribulose 5-phosphate + H(+) = (1S,2R)-1-C-(indol-3-yl)glycerol 3-phosphate + CO2 + H2O</text>
        <dbReference type="Rhea" id="RHEA:23476"/>
        <dbReference type="ChEBI" id="CHEBI:15377"/>
        <dbReference type="ChEBI" id="CHEBI:15378"/>
        <dbReference type="ChEBI" id="CHEBI:16526"/>
        <dbReference type="ChEBI" id="CHEBI:58613"/>
        <dbReference type="ChEBI" id="CHEBI:58866"/>
        <dbReference type="EC" id="4.1.1.48"/>
    </reaction>
</comment>
<protein>
    <recommendedName>
        <fullName evidence="9">Indole-3-glycerol phosphate synthase</fullName>
        <shortName evidence="9">IGPS</shortName>
        <ecNumber evidence="9">4.1.1.48</ecNumber>
    </recommendedName>
</protein>
<dbReference type="NCBIfam" id="NF001377">
    <property type="entry name" value="PRK00278.2-4"/>
    <property type="match status" value="1"/>
</dbReference>
<dbReference type="GO" id="GO:0004425">
    <property type="term" value="F:indole-3-glycerol-phosphate synthase activity"/>
    <property type="evidence" value="ECO:0007669"/>
    <property type="project" value="UniProtKB-UniRule"/>
</dbReference>
<evidence type="ECO:0000256" key="6">
    <source>
        <dbReference type="ARBA" id="ARBA00022822"/>
    </source>
</evidence>
<dbReference type="GO" id="GO:0004640">
    <property type="term" value="F:phosphoribosylanthranilate isomerase activity"/>
    <property type="evidence" value="ECO:0007669"/>
    <property type="project" value="TreeGrafter"/>
</dbReference>
<dbReference type="EMBL" id="QQXL01000002">
    <property type="protein sequence ID" value="RKW71029.1"/>
    <property type="molecule type" value="Genomic_DNA"/>
</dbReference>
<dbReference type="EC" id="4.1.1.48" evidence="9"/>
<keyword evidence="6 9" id="KW-0822">Tryptophan biosynthesis</keyword>
<sequence>MTVLDDIIAGVREDLEVRRAAVSEAQLRERIALTAPARDALAALTPSAQRPFGVIAEVKRKSPSKGELAAIAEPAQLAASYAAGGAAVISVLTEQRRFGGSLADLDAVRAAVDVPVLRKDFTVDAYQILEARAHGADLILLIVAALSDAQLRQFLDLTHSLGMNALVETHTAEEVRRARALGARLVGVNVRNLKTLDVDPARFADLAPSLPTGTVAIAESGVAGVEDVTNYARAGADAVLVGEALVKGADPQDAVARFTAAGAAVRAKS</sequence>
<comment type="similarity">
    <text evidence="3 9">Belongs to the TrpC family.</text>
</comment>
<dbReference type="InterPro" id="IPR011060">
    <property type="entry name" value="RibuloseP-bd_barrel"/>
</dbReference>
<dbReference type="InterPro" id="IPR045186">
    <property type="entry name" value="Indole-3-glycerol_P_synth"/>
</dbReference>
<evidence type="ECO:0000256" key="9">
    <source>
        <dbReference type="HAMAP-Rule" id="MF_00134"/>
    </source>
</evidence>
<dbReference type="RefSeq" id="WP_121484365.1">
    <property type="nucleotide sequence ID" value="NZ_QQXL01000002.1"/>
</dbReference>
<dbReference type="InterPro" id="IPR013785">
    <property type="entry name" value="Aldolase_TIM"/>
</dbReference>
<keyword evidence="4 9" id="KW-0028">Amino-acid biosynthesis</keyword>
<dbReference type="AlphaFoldDB" id="A0A496PKI0"/>
<keyword evidence="8 9" id="KW-0456">Lyase</keyword>
<keyword evidence="5 9" id="KW-0210">Decarboxylase</keyword>
<dbReference type="HAMAP" id="MF_00134_B">
    <property type="entry name" value="IGPS_B"/>
    <property type="match status" value="1"/>
</dbReference>
<evidence type="ECO:0000256" key="4">
    <source>
        <dbReference type="ARBA" id="ARBA00022605"/>
    </source>
</evidence>
<dbReference type="InterPro" id="IPR001468">
    <property type="entry name" value="Indole-3-GlycerolPSynthase_CS"/>
</dbReference>
<gene>
    <name evidence="9" type="primary">trpC</name>
    <name evidence="11" type="ORF">DWQ67_04300</name>
</gene>
<evidence type="ECO:0000256" key="7">
    <source>
        <dbReference type="ARBA" id="ARBA00023141"/>
    </source>
</evidence>
<dbReference type="Proteomes" id="UP000273119">
    <property type="component" value="Unassembled WGS sequence"/>
</dbReference>
<accession>A0A496PKI0</accession>
<evidence type="ECO:0000256" key="2">
    <source>
        <dbReference type="ARBA" id="ARBA00004696"/>
    </source>
</evidence>
<evidence type="ECO:0000256" key="5">
    <source>
        <dbReference type="ARBA" id="ARBA00022793"/>
    </source>
</evidence>
<keyword evidence="12" id="KW-1185">Reference proteome</keyword>
<dbReference type="UniPathway" id="UPA00035">
    <property type="reaction ID" value="UER00043"/>
</dbReference>
<evidence type="ECO:0000313" key="12">
    <source>
        <dbReference type="Proteomes" id="UP000273119"/>
    </source>
</evidence>
<dbReference type="InterPro" id="IPR013798">
    <property type="entry name" value="Indole-3-glycerol_P_synth_dom"/>
</dbReference>
<dbReference type="FunFam" id="3.20.20.70:FF:000024">
    <property type="entry name" value="Indole-3-glycerol phosphate synthase"/>
    <property type="match status" value="1"/>
</dbReference>
<evidence type="ECO:0000259" key="10">
    <source>
        <dbReference type="Pfam" id="PF00218"/>
    </source>
</evidence>
<dbReference type="PANTHER" id="PTHR22854:SF2">
    <property type="entry name" value="INDOLE-3-GLYCEROL-PHOSPHATE SYNTHASE"/>
    <property type="match status" value="1"/>
</dbReference>
<dbReference type="SUPFAM" id="SSF51366">
    <property type="entry name" value="Ribulose-phoshate binding barrel"/>
    <property type="match status" value="1"/>
</dbReference>
<dbReference type="Pfam" id="PF00218">
    <property type="entry name" value="IGPS"/>
    <property type="match status" value="1"/>
</dbReference>
<organism evidence="11 12">
    <name type="scientific">Galactobacter caseinivorans</name>
    <dbReference type="NCBI Taxonomy" id="2676123"/>
    <lineage>
        <taxon>Bacteria</taxon>
        <taxon>Bacillati</taxon>
        <taxon>Actinomycetota</taxon>
        <taxon>Actinomycetes</taxon>
        <taxon>Micrococcales</taxon>
        <taxon>Micrococcaceae</taxon>
        <taxon>Galactobacter</taxon>
    </lineage>
</organism>
<dbReference type="Gene3D" id="3.20.20.70">
    <property type="entry name" value="Aldolase class I"/>
    <property type="match status" value="1"/>
</dbReference>
<evidence type="ECO:0000256" key="3">
    <source>
        <dbReference type="ARBA" id="ARBA00008737"/>
    </source>
</evidence>
<dbReference type="PROSITE" id="PS00614">
    <property type="entry name" value="IGPS"/>
    <property type="match status" value="1"/>
</dbReference>
<feature type="domain" description="Indole-3-glycerol phosphate synthase" evidence="10">
    <location>
        <begin position="4"/>
        <end position="257"/>
    </location>
</feature>
<evidence type="ECO:0000313" key="11">
    <source>
        <dbReference type="EMBL" id="RKW71029.1"/>
    </source>
</evidence>